<protein>
    <recommendedName>
        <fullName evidence="3">RBR-type E3 ubiquitin transferase</fullName>
    </recommendedName>
</protein>
<comment type="caution">
    <text evidence="1">The sequence shown here is derived from an EMBL/GenBank/DDBJ whole genome shotgun (WGS) entry which is preliminary data.</text>
</comment>
<reference evidence="1" key="1">
    <citation type="submission" date="2022-07" db="EMBL/GenBank/DDBJ databases">
        <title>Chromosome-level genome of Muraenolepis orangiensis.</title>
        <authorList>
            <person name="Kim J."/>
        </authorList>
    </citation>
    <scope>NUCLEOTIDE SEQUENCE</scope>
    <source>
        <strain evidence="1">KU_S4_2022</strain>
        <tissue evidence="1">Muscle</tissue>
    </source>
</reference>
<gene>
    <name evidence="1" type="ORF">NHX12_013741</name>
</gene>
<evidence type="ECO:0000313" key="2">
    <source>
        <dbReference type="Proteomes" id="UP001148018"/>
    </source>
</evidence>
<evidence type="ECO:0000313" key="1">
    <source>
        <dbReference type="EMBL" id="KAJ3585018.1"/>
    </source>
</evidence>
<accession>A0A9Q0DCD1</accession>
<name>A0A9Q0DCD1_9TELE</name>
<dbReference type="AlphaFoldDB" id="A0A9Q0DCD1"/>
<dbReference type="EMBL" id="JANIIK010000118">
    <property type="protein sequence ID" value="KAJ3585018.1"/>
    <property type="molecule type" value="Genomic_DNA"/>
</dbReference>
<dbReference type="OrthoDB" id="419317at2759"/>
<organism evidence="1 2">
    <name type="scientific">Muraenolepis orangiensis</name>
    <name type="common">Patagonian moray cod</name>
    <dbReference type="NCBI Taxonomy" id="630683"/>
    <lineage>
        <taxon>Eukaryota</taxon>
        <taxon>Metazoa</taxon>
        <taxon>Chordata</taxon>
        <taxon>Craniata</taxon>
        <taxon>Vertebrata</taxon>
        <taxon>Euteleostomi</taxon>
        <taxon>Actinopterygii</taxon>
        <taxon>Neopterygii</taxon>
        <taxon>Teleostei</taxon>
        <taxon>Neoteleostei</taxon>
        <taxon>Acanthomorphata</taxon>
        <taxon>Zeiogadaria</taxon>
        <taxon>Gadariae</taxon>
        <taxon>Gadiformes</taxon>
        <taxon>Muraenolepidoidei</taxon>
        <taxon>Muraenolepididae</taxon>
        <taxon>Muraenolepis</taxon>
    </lineage>
</organism>
<sequence length="144" mass="15939">MRDECGETDRGQPLLQLPHLRGEQQAQPSVLLALSAAVEGDRCENPGCVDMDLQLLQSCRCMMFVRCAGRGALPLHPGLPHHHPGMKVEHAGAGCKYIICRRCEVEFCFVCLKVKQQCLQTSSYFVACSSGIAPRQTSIPKWKK</sequence>
<dbReference type="Proteomes" id="UP001148018">
    <property type="component" value="Unassembled WGS sequence"/>
</dbReference>
<evidence type="ECO:0008006" key="3">
    <source>
        <dbReference type="Google" id="ProtNLM"/>
    </source>
</evidence>
<proteinExistence type="predicted"/>
<keyword evidence="2" id="KW-1185">Reference proteome</keyword>